<gene>
    <name evidence="1" type="ORF">MNBD_GAMMA25-2350</name>
</gene>
<name>A0A3B1BH13_9ZZZZ</name>
<dbReference type="AlphaFoldDB" id="A0A3B1BH13"/>
<sequence>MIYAGSISPADCVILRGPSGAGLLVVAEQGELLL</sequence>
<organism evidence="1">
    <name type="scientific">hydrothermal vent metagenome</name>
    <dbReference type="NCBI Taxonomy" id="652676"/>
    <lineage>
        <taxon>unclassified sequences</taxon>
        <taxon>metagenomes</taxon>
        <taxon>ecological metagenomes</taxon>
    </lineage>
</organism>
<reference evidence="1" key="1">
    <citation type="submission" date="2018-06" db="EMBL/GenBank/DDBJ databases">
        <authorList>
            <person name="Zhirakovskaya E."/>
        </authorList>
    </citation>
    <scope>NUCLEOTIDE SEQUENCE</scope>
</reference>
<proteinExistence type="predicted"/>
<evidence type="ECO:0000313" key="1">
    <source>
        <dbReference type="EMBL" id="VAX11104.1"/>
    </source>
</evidence>
<dbReference type="EMBL" id="UOFY01000063">
    <property type="protein sequence ID" value="VAX11104.1"/>
    <property type="molecule type" value="Genomic_DNA"/>
</dbReference>
<accession>A0A3B1BH13</accession>
<protein>
    <submittedName>
        <fullName evidence="1">Uncharacterized protein</fullName>
    </submittedName>
</protein>